<dbReference type="InterPro" id="IPR039424">
    <property type="entry name" value="SBP_5"/>
</dbReference>
<dbReference type="Pfam" id="PF00496">
    <property type="entry name" value="SBP_bac_5"/>
    <property type="match status" value="1"/>
</dbReference>
<gene>
    <name evidence="2" type="ORF">ENN47_09410</name>
</gene>
<dbReference type="PANTHER" id="PTHR30290">
    <property type="entry name" value="PERIPLASMIC BINDING COMPONENT OF ABC TRANSPORTER"/>
    <property type="match status" value="1"/>
</dbReference>
<evidence type="ECO:0000259" key="1">
    <source>
        <dbReference type="Pfam" id="PF00496"/>
    </source>
</evidence>
<name>A0A7C1GU28_9BACT</name>
<dbReference type="AlphaFoldDB" id="A0A7C1GU28"/>
<dbReference type="GO" id="GO:0015833">
    <property type="term" value="P:peptide transport"/>
    <property type="evidence" value="ECO:0007669"/>
    <property type="project" value="TreeGrafter"/>
</dbReference>
<dbReference type="PIRSF" id="PIRSF002741">
    <property type="entry name" value="MppA"/>
    <property type="match status" value="1"/>
</dbReference>
<organism evidence="2">
    <name type="scientific">Mesotoga infera</name>
    <dbReference type="NCBI Taxonomy" id="1236046"/>
    <lineage>
        <taxon>Bacteria</taxon>
        <taxon>Thermotogati</taxon>
        <taxon>Thermotogota</taxon>
        <taxon>Thermotogae</taxon>
        <taxon>Kosmotogales</taxon>
        <taxon>Kosmotogaceae</taxon>
        <taxon>Mesotoga</taxon>
    </lineage>
</organism>
<dbReference type="InterPro" id="IPR000914">
    <property type="entry name" value="SBP_5_dom"/>
</dbReference>
<dbReference type="Gene3D" id="3.90.76.10">
    <property type="entry name" value="Dipeptide-binding Protein, Domain 1"/>
    <property type="match status" value="1"/>
</dbReference>
<dbReference type="CDD" id="cd00995">
    <property type="entry name" value="PBP2_NikA_DppA_OppA_like"/>
    <property type="match status" value="1"/>
</dbReference>
<dbReference type="GO" id="GO:1904680">
    <property type="term" value="F:peptide transmembrane transporter activity"/>
    <property type="evidence" value="ECO:0007669"/>
    <property type="project" value="TreeGrafter"/>
</dbReference>
<dbReference type="GO" id="GO:0042597">
    <property type="term" value="C:periplasmic space"/>
    <property type="evidence" value="ECO:0007669"/>
    <property type="project" value="UniProtKB-ARBA"/>
</dbReference>
<protein>
    <submittedName>
        <fullName evidence="2">ABC transporter substrate-binding protein</fullName>
    </submittedName>
</protein>
<evidence type="ECO:0000313" key="2">
    <source>
        <dbReference type="EMBL" id="HDP78380.1"/>
    </source>
</evidence>
<dbReference type="Proteomes" id="UP000886198">
    <property type="component" value="Unassembled WGS sequence"/>
</dbReference>
<reference evidence="2" key="1">
    <citation type="journal article" date="2020" name="mSystems">
        <title>Genome- and Community-Level Interaction Insights into Carbon Utilization and Element Cycling Functions of Hydrothermarchaeota in Hydrothermal Sediment.</title>
        <authorList>
            <person name="Zhou Z."/>
            <person name="Liu Y."/>
            <person name="Xu W."/>
            <person name="Pan J."/>
            <person name="Luo Z.H."/>
            <person name="Li M."/>
        </authorList>
    </citation>
    <scope>NUCLEOTIDE SEQUENCE [LARGE SCALE GENOMIC DNA]</scope>
    <source>
        <strain evidence="2">SpSt-1179</strain>
    </source>
</reference>
<dbReference type="EMBL" id="DSBT01000287">
    <property type="protein sequence ID" value="HDP78380.1"/>
    <property type="molecule type" value="Genomic_DNA"/>
</dbReference>
<dbReference type="SUPFAM" id="SSF53850">
    <property type="entry name" value="Periplasmic binding protein-like II"/>
    <property type="match status" value="1"/>
</dbReference>
<dbReference type="PANTHER" id="PTHR30290:SF16">
    <property type="entry name" value="OLIGOPEPTIDE ABC TRANSPORTER, PERIPLASMIC OLIGOPEPTIDE-BINDING PROTEIN"/>
    <property type="match status" value="1"/>
</dbReference>
<accession>A0A7C1GU28</accession>
<proteinExistence type="predicted"/>
<dbReference type="InterPro" id="IPR030678">
    <property type="entry name" value="Peptide/Ni-bd"/>
</dbReference>
<sequence length="542" mass="61683">MRRLFLVVILSVFLSSGFAEALKKRGTDEEFSYSVLAGGSITLPVDTTFRFIPGFELSEGDFWVTFAIQDPLFRWASGDELSPCLVEKYELLNSNKSLFIKLREDIFWYDGTPITSADIEYSIEAWKNTESSPVYEALSDPRFGWFSVVDSKTVVFNFNDSYPEFLNSLRTGILAKHIYSDRLGIEPENLEESMKMDKPPIEASSGPFVLDPSSVKGNIILKRNPNWHGGSGDGLFPLVFESWPEKSLLDEVRLVEVAEPLDRIEMFEKGKLHLLFSEPDHNESLLNASASGKFKSGSLPDGTYHVVLINHRNGLLAEKGVRQALKMSIDYESLLKALPNSIGTFIPVDPRTAISKTLQAQIVDLPYDPEKAKIFLSNAGHPDSVTLSIKVYHGVENILLEELQKSWDKIGVKLEVERLDWGSLLRDIDEGDYELAYLRVQAFDYPEIAPWTSEYEYDLESGWEVGYVNQQIFRIMRRASIEPDWSSRTPYYLGSYRIWTNDVPVLVFAYNLSYAFWNSQLIGPVPGRGELYENLAEWYLQK</sequence>
<comment type="caution">
    <text evidence="2">The sequence shown here is derived from an EMBL/GenBank/DDBJ whole genome shotgun (WGS) entry which is preliminary data.</text>
</comment>
<dbReference type="Gene3D" id="3.10.105.10">
    <property type="entry name" value="Dipeptide-binding Protein, Domain 3"/>
    <property type="match status" value="1"/>
</dbReference>
<feature type="domain" description="Solute-binding protein family 5" evidence="1">
    <location>
        <begin position="80"/>
        <end position="442"/>
    </location>
</feature>
<dbReference type="Gene3D" id="3.40.190.10">
    <property type="entry name" value="Periplasmic binding protein-like II"/>
    <property type="match status" value="1"/>
</dbReference>
<dbReference type="GO" id="GO:0043190">
    <property type="term" value="C:ATP-binding cassette (ABC) transporter complex"/>
    <property type="evidence" value="ECO:0007669"/>
    <property type="project" value="InterPro"/>
</dbReference>